<evidence type="ECO:0000259" key="2">
    <source>
        <dbReference type="PROSITE" id="PS51301"/>
    </source>
</evidence>
<dbReference type="InterPro" id="IPR018004">
    <property type="entry name" value="KilA/APSES_HTH"/>
</dbReference>
<feature type="region of interest" description="Disordered" evidence="1">
    <location>
        <begin position="1"/>
        <end position="20"/>
    </location>
</feature>
<dbReference type="SMART" id="SM01252">
    <property type="entry name" value="KilA-N"/>
    <property type="match status" value="1"/>
</dbReference>
<proteinExistence type="predicted"/>
<evidence type="ECO:0000256" key="1">
    <source>
        <dbReference type="SAM" id="MobiDB-lite"/>
    </source>
</evidence>
<gene>
    <name evidence="3" type="ORF">SHM7688_02500</name>
</gene>
<dbReference type="PROSITE" id="PS51301">
    <property type="entry name" value="KILA_N"/>
    <property type="match status" value="1"/>
</dbReference>
<sequence length="108" mass="11850">MNALHRASGRQDKDAPSKWLRSAKTKSLIAEIESQTGQICTVSTEGRNGGTFAHEILAVEYAGWVSPDFRIQVNQAFIDNRTVKVDRSQAAPLPLAVDITIPNKPKYG</sequence>
<evidence type="ECO:0000313" key="3">
    <source>
        <dbReference type="EMBL" id="CUH53048.1"/>
    </source>
</evidence>
<name>A0A0P1ERY8_9RHOB</name>
<organism evidence="3 4">
    <name type="scientific">Shimia marina</name>
    <dbReference type="NCBI Taxonomy" id="321267"/>
    <lineage>
        <taxon>Bacteria</taxon>
        <taxon>Pseudomonadati</taxon>
        <taxon>Pseudomonadota</taxon>
        <taxon>Alphaproteobacteria</taxon>
        <taxon>Rhodobacterales</taxon>
        <taxon>Roseobacteraceae</taxon>
    </lineage>
</organism>
<feature type="domain" description="KilA-N" evidence="2">
    <location>
        <begin position="1"/>
        <end position="80"/>
    </location>
</feature>
<protein>
    <submittedName>
        <fullName evidence="3">KilA-N domain protein</fullName>
    </submittedName>
</protein>
<reference evidence="3 4" key="1">
    <citation type="submission" date="2015-09" db="EMBL/GenBank/DDBJ databases">
        <authorList>
            <consortium name="Swine Surveillance"/>
        </authorList>
    </citation>
    <scope>NUCLEOTIDE SEQUENCE [LARGE SCALE GENOMIC DNA]</scope>
    <source>
        <strain evidence="3 4">CECT 7688</strain>
    </source>
</reference>
<keyword evidence="4" id="KW-1185">Reference proteome</keyword>
<accession>A0A0P1ERY8</accession>
<evidence type="ECO:0000313" key="4">
    <source>
        <dbReference type="Proteomes" id="UP000054823"/>
    </source>
</evidence>
<dbReference type="EMBL" id="CYPW01000024">
    <property type="protein sequence ID" value="CUH53048.1"/>
    <property type="molecule type" value="Genomic_DNA"/>
</dbReference>
<dbReference type="Pfam" id="PF04383">
    <property type="entry name" value="KilA-N"/>
    <property type="match status" value="1"/>
</dbReference>
<dbReference type="AlphaFoldDB" id="A0A0P1ERY8"/>
<dbReference type="Proteomes" id="UP000054823">
    <property type="component" value="Unassembled WGS sequence"/>
</dbReference>
<dbReference type="InterPro" id="IPR017880">
    <property type="entry name" value="KilA_N"/>
</dbReference>